<feature type="transmembrane region" description="Helical" evidence="8">
    <location>
        <begin position="356"/>
        <end position="379"/>
    </location>
</feature>
<dbReference type="SUPFAM" id="SSF103473">
    <property type="entry name" value="MFS general substrate transporter"/>
    <property type="match status" value="1"/>
</dbReference>
<dbReference type="GO" id="GO:0015528">
    <property type="term" value="F:lactose:proton symporter activity"/>
    <property type="evidence" value="ECO:0007669"/>
    <property type="project" value="TreeGrafter"/>
</dbReference>
<feature type="transmembrane region" description="Helical" evidence="8">
    <location>
        <begin position="266"/>
        <end position="286"/>
    </location>
</feature>
<dbReference type="PANTHER" id="PTHR23522:SF10">
    <property type="entry name" value="3-PHENYLPROPIONIC ACID TRANSPORTER-RELATED"/>
    <property type="match status" value="1"/>
</dbReference>
<organism evidence="10 11">
    <name type="scientific">Bacillus mesophilus</name>
    <dbReference type="NCBI Taxonomy" id="1808955"/>
    <lineage>
        <taxon>Bacteria</taxon>
        <taxon>Bacillati</taxon>
        <taxon>Bacillota</taxon>
        <taxon>Bacilli</taxon>
        <taxon>Bacillales</taxon>
        <taxon>Bacillaceae</taxon>
        <taxon>Bacillus</taxon>
    </lineage>
</organism>
<feature type="transmembrane region" description="Helical" evidence="8">
    <location>
        <begin position="94"/>
        <end position="111"/>
    </location>
</feature>
<sequence>MKTTASLKSFLFFVQATGFICTSYLPLYLLSKGYTPSEVGLLLAIGPFAAIISEPMSGYFSDKFKSIKKVLIVCVIGMLVSGIILFQLDHFAATALFVYCLFFFLAPSGSLGDSLSQKTADQLHVSFGSIRMWGSLGFGIASIITGYLLTRIGIENITVPFVFFTVIVLIISFFLKDVKVKSENSDPGVSIKDVALLIRNKPFVLFLLIVILITLGHRANDIYLSVFIKELGGTETLIGWAFFWGVATEVLVFFTSHLWFRKLKDLTFIILAAVLYAVRFIGMSFATSPHELVIYQLFHGFTFGIFFTVGLSYVTKIVPTRLQSTGHLLLITVFFGISGMVSAFIGGRLIEFYSVFTLYFLIGIASLVGALLLMIYKYFIKSEEKTERHLVEG</sequence>
<protein>
    <submittedName>
        <fullName evidence="10">MFS transporter</fullName>
    </submittedName>
</protein>
<dbReference type="GO" id="GO:0030395">
    <property type="term" value="F:lactose binding"/>
    <property type="evidence" value="ECO:0007669"/>
    <property type="project" value="TreeGrafter"/>
</dbReference>
<reference evidence="10 11" key="1">
    <citation type="submission" date="2020-02" db="EMBL/GenBank/DDBJ databases">
        <title>Bacillus aquiflavi sp. nov., isolated from yellow water of strong flavor Chinese baijiu in Yibin region of China.</title>
        <authorList>
            <person name="Xie J."/>
        </authorList>
    </citation>
    <scope>NUCLEOTIDE SEQUENCE [LARGE SCALE GENOMIC DNA]</scope>
    <source>
        <strain evidence="10 11">SA4</strain>
    </source>
</reference>
<dbReference type="InterPro" id="IPR024989">
    <property type="entry name" value="MFS_assoc_dom"/>
</dbReference>
<feature type="transmembrane region" description="Helical" evidence="8">
    <location>
        <begin position="132"/>
        <end position="150"/>
    </location>
</feature>
<keyword evidence="6 8" id="KW-1133">Transmembrane helix</keyword>
<evidence type="ECO:0000256" key="3">
    <source>
        <dbReference type="ARBA" id="ARBA00022475"/>
    </source>
</evidence>
<evidence type="ECO:0000256" key="2">
    <source>
        <dbReference type="ARBA" id="ARBA00022448"/>
    </source>
</evidence>
<dbReference type="PANTHER" id="PTHR23522">
    <property type="entry name" value="BLL5896 PROTEIN"/>
    <property type="match status" value="1"/>
</dbReference>
<keyword evidence="3" id="KW-1003">Cell membrane</keyword>
<evidence type="ECO:0000256" key="1">
    <source>
        <dbReference type="ARBA" id="ARBA00004429"/>
    </source>
</evidence>
<accession>A0A6M0QCT1</accession>
<comment type="caution">
    <text evidence="10">The sequence shown here is derived from an EMBL/GenBank/DDBJ whole genome shotgun (WGS) entry which is preliminary data.</text>
</comment>
<feature type="transmembrane region" description="Helical" evidence="8">
    <location>
        <begin position="156"/>
        <end position="175"/>
    </location>
</feature>
<feature type="transmembrane region" description="Helical" evidence="8">
    <location>
        <begin position="7"/>
        <end position="27"/>
    </location>
</feature>
<evidence type="ECO:0000256" key="7">
    <source>
        <dbReference type="ARBA" id="ARBA00023136"/>
    </source>
</evidence>
<proteinExistence type="predicted"/>
<feature type="transmembrane region" description="Helical" evidence="8">
    <location>
        <begin position="326"/>
        <end position="350"/>
    </location>
</feature>
<dbReference type="InterPro" id="IPR036259">
    <property type="entry name" value="MFS_trans_sf"/>
</dbReference>
<feature type="transmembrane region" description="Helical" evidence="8">
    <location>
        <begin position="237"/>
        <end position="254"/>
    </location>
</feature>
<feature type="transmembrane region" description="Helical" evidence="8">
    <location>
        <begin position="70"/>
        <end position="88"/>
    </location>
</feature>
<evidence type="ECO:0000313" key="11">
    <source>
        <dbReference type="Proteomes" id="UP000481043"/>
    </source>
</evidence>
<evidence type="ECO:0000313" key="10">
    <source>
        <dbReference type="EMBL" id="NEY74164.1"/>
    </source>
</evidence>
<feature type="transmembrane region" description="Helical" evidence="8">
    <location>
        <begin position="39"/>
        <end position="58"/>
    </location>
</feature>
<dbReference type="EMBL" id="JAAIWM010000015">
    <property type="protein sequence ID" value="NEY74164.1"/>
    <property type="molecule type" value="Genomic_DNA"/>
</dbReference>
<keyword evidence="5 8" id="KW-0812">Transmembrane</keyword>
<dbReference type="InterPro" id="IPR020846">
    <property type="entry name" value="MFS_dom"/>
</dbReference>
<feature type="transmembrane region" description="Helical" evidence="8">
    <location>
        <begin position="292"/>
        <end position="314"/>
    </location>
</feature>
<keyword evidence="4" id="KW-0997">Cell inner membrane</keyword>
<evidence type="ECO:0000256" key="4">
    <source>
        <dbReference type="ARBA" id="ARBA00022519"/>
    </source>
</evidence>
<feature type="domain" description="Major facilitator superfamily (MFS) profile" evidence="9">
    <location>
        <begin position="194"/>
        <end position="393"/>
    </location>
</feature>
<gene>
    <name evidence="10" type="ORF">G4D63_20910</name>
</gene>
<name>A0A6M0QCT1_9BACI</name>
<evidence type="ECO:0000256" key="8">
    <source>
        <dbReference type="SAM" id="Phobius"/>
    </source>
</evidence>
<dbReference type="AlphaFoldDB" id="A0A6M0QCT1"/>
<dbReference type="Pfam" id="PF12832">
    <property type="entry name" value="MFS_1_like"/>
    <property type="match status" value="1"/>
</dbReference>
<evidence type="ECO:0000256" key="6">
    <source>
        <dbReference type="ARBA" id="ARBA00022989"/>
    </source>
</evidence>
<dbReference type="Proteomes" id="UP000481043">
    <property type="component" value="Unassembled WGS sequence"/>
</dbReference>
<dbReference type="GO" id="GO:0005886">
    <property type="term" value="C:plasma membrane"/>
    <property type="evidence" value="ECO:0007669"/>
    <property type="project" value="UniProtKB-SubCell"/>
</dbReference>
<keyword evidence="11" id="KW-1185">Reference proteome</keyword>
<evidence type="ECO:0000259" key="9">
    <source>
        <dbReference type="PROSITE" id="PS50850"/>
    </source>
</evidence>
<dbReference type="PROSITE" id="PS50850">
    <property type="entry name" value="MFS"/>
    <property type="match status" value="1"/>
</dbReference>
<evidence type="ECO:0000256" key="5">
    <source>
        <dbReference type="ARBA" id="ARBA00022692"/>
    </source>
</evidence>
<comment type="subcellular location">
    <subcellularLocation>
        <location evidence="1">Cell inner membrane</location>
        <topology evidence="1">Multi-pass membrane protein</topology>
    </subcellularLocation>
</comment>
<feature type="transmembrane region" description="Helical" evidence="8">
    <location>
        <begin position="196"/>
        <end position="217"/>
    </location>
</feature>
<dbReference type="RefSeq" id="WP_163182030.1">
    <property type="nucleotide sequence ID" value="NZ_JAAIWM010000015.1"/>
</dbReference>
<keyword evidence="7 8" id="KW-0472">Membrane</keyword>
<dbReference type="Gene3D" id="1.20.1250.20">
    <property type="entry name" value="MFS general substrate transporter like domains"/>
    <property type="match status" value="2"/>
</dbReference>
<keyword evidence="2" id="KW-0813">Transport</keyword>